<keyword evidence="2" id="KW-0805">Transcription regulation</keyword>
<keyword evidence="3" id="KW-0238">DNA-binding</keyword>
<dbReference type="Gene3D" id="1.10.10.10">
    <property type="entry name" value="Winged helix-like DNA-binding domain superfamily/Winged helix DNA-binding domain"/>
    <property type="match status" value="1"/>
</dbReference>
<dbReference type="PRINTS" id="PR00039">
    <property type="entry name" value="HTHLYSR"/>
</dbReference>
<keyword evidence="7" id="KW-1185">Reference proteome</keyword>
<dbReference type="Gene3D" id="3.40.190.10">
    <property type="entry name" value="Periplasmic binding protein-like II"/>
    <property type="match status" value="2"/>
</dbReference>
<gene>
    <name evidence="6" type="ORF">AGRA3207_001764</name>
</gene>
<dbReference type="Pfam" id="PF00126">
    <property type="entry name" value="HTH_1"/>
    <property type="match status" value="1"/>
</dbReference>
<reference evidence="6" key="1">
    <citation type="submission" date="2020-07" db="EMBL/GenBank/DDBJ databases">
        <authorList>
            <person name="Tarantini F.S."/>
            <person name="Hong K.W."/>
            <person name="Chan K.G."/>
        </authorList>
    </citation>
    <scope>NUCLEOTIDE SEQUENCE</scope>
    <source>
        <strain evidence="6">32-07</strain>
    </source>
</reference>
<dbReference type="EMBL" id="CP059572">
    <property type="protein sequence ID" value="QXJ20962.1"/>
    <property type="molecule type" value="Genomic_DNA"/>
</dbReference>
<dbReference type="InterPro" id="IPR005119">
    <property type="entry name" value="LysR_subst-bd"/>
</dbReference>
<sequence length="296" mass="32070">MELRRLRYFVAVADEGHFGRAAERLHIAQPPLSLQIKKLEGEVGVTLLDRSTRRVALTPAGERFLARAKAILAAVDEARAEAVRVAAGEAGRVSIGFIGTATYAVLPALARRLRADLPDVELDLKGEMLTPDQVDALHDGRLDLAVVRTPIPDTELDVRPLRRERLIVALPRDHPLAAGGEVDLRNLREEQFLSYPSRHRSVIRDAVLDACRRAGYRPRLVQEVAETSTLLVFVAAGLGVALVPDSVRLLSLPGVAFRPLAGDRVDVGLAVATLPGEPSPLVARVRAALLDMYPGG</sequence>
<dbReference type="PROSITE" id="PS50931">
    <property type="entry name" value="HTH_LYSR"/>
    <property type="match status" value="1"/>
</dbReference>
<dbReference type="SUPFAM" id="SSF46785">
    <property type="entry name" value="Winged helix' DNA-binding domain"/>
    <property type="match status" value="1"/>
</dbReference>
<comment type="similarity">
    <text evidence="1">Belongs to the LysR transcriptional regulatory family.</text>
</comment>
<dbReference type="InterPro" id="IPR036388">
    <property type="entry name" value="WH-like_DNA-bd_sf"/>
</dbReference>
<dbReference type="PANTHER" id="PTHR30346:SF0">
    <property type="entry name" value="HCA OPERON TRANSCRIPTIONAL ACTIVATOR HCAR"/>
    <property type="match status" value="1"/>
</dbReference>
<evidence type="ECO:0000313" key="7">
    <source>
        <dbReference type="Proteomes" id="UP001049518"/>
    </source>
</evidence>
<dbReference type="InterPro" id="IPR000847">
    <property type="entry name" value="LysR_HTH_N"/>
</dbReference>
<evidence type="ECO:0000256" key="3">
    <source>
        <dbReference type="ARBA" id="ARBA00023125"/>
    </source>
</evidence>
<dbReference type="PANTHER" id="PTHR30346">
    <property type="entry name" value="TRANSCRIPTIONAL DUAL REGULATOR HCAR-RELATED"/>
    <property type="match status" value="1"/>
</dbReference>
<evidence type="ECO:0000313" key="6">
    <source>
        <dbReference type="EMBL" id="QXJ20962.1"/>
    </source>
</evidence>
<keyword evidence="4" id="KW-0804">Transcription</keyword>
<accession>A0ABX8QT75</accession>
<evidence type="ECO:0000256" key="4">
    <source>
        <dbReference type="ARBA" id="ARBA00023163"/>
    </source>
</evidence>
<proteinExistence type="inferred from homology"/>
<feature type="domain" description="HTH lysR-type" evidence="5">
    <location>
        <begin position="1"/>
        <end position="58"/>
    </location>
</feature>
<evidence type="ECO:0000256" key="1">
    <source>
        <dbReference type="ARBA" id="ARBA00009437"/>
    </source>
</evidence>
<evidence type="ECO:0000259" key="5">
    <source>
        <dbReference type="PROSITE" id="PS50931"/>
    </source>
</evidence>
<organism evidence="6 7">
    <name type="scientific">Actinomadura graeca</name>
    <dbReference type="NCBI Taxonomy" id="2750812"/>
    <lineage>
        <taxon>Bacteria</taxon>
        <taxon>Bacillati</taxon>
        <taxon>Actinomycetota</taxon>
        <taxon>Actinomycetes</taxon>
        <taxon>Streptosporangiales</taxon>
        <taxon>Thermomonosporaceae</taxon>
        <taxon>Actinomadura</taxon>
    </lineage>
</organism>
<dbReference type="InterPro" id="IPR036390">
    <property type="entry name" value="WH_DNA-bd_sf"/>
</dbReference>
<evidence type="ECO:0000256" key="2">
    <source>
        <dbReference type="ARBA" id="ARBA00023015"/>
    </source>
</evidence>
<name>A0ABX8QT75_9ACTN</name>
<dbReference type="RefSeq" id="WP_231334078.1">
    <property type="nucleotide sequence ID" value="NZ_CP059572.1"/>
</dbReference>
<dbReference type="Pfam" id="PF03466">
    <property type="entry name" value="LysR_substrate"/>
    <property type="match status" value="1"/>
</dbReference>
<dbReference type="SUPFAM" id="SSF53850">
    <property type="entry name" value="Periplasmic binding protein-like II"/>
    <property type="match status" value="1"/>
</dbReference>
<dbReference type="Proteomes" id="UP001049518">
    <property type="component" value="Chromosome"/>
</dbReference>
<dbReference type="CDD" id="cd08414">
    <property type="entry name" value="PBP2_LTTR_aromatics_like"/>
    <property type="match status" value="1"/>
</dbReference>
<protein>
    <submittedName>
        <fullName evidence="6">LysR family transcriptional regulator</fullName>
    </submittedName>
</protein>